<keyword evidence="7" id="KW-0687">Ribonucleoprotein</keyword>
<keyword evidence="10" id="KW-1185">Reference proteome</keyword>
<keyword evidence="4" id="KW-0946">Virion</keyword>
<keyword evidence="5" id="KW-0694">RNA-binding</keyword>
<evidence type="ECO:0000256" key="3">
    <source>
        <dbReference type="ARBA" id="ARBA00014389"/>
    </source>
</evidence>
<dbReference type="GO" id="GO:0003723">
    <property type="term" value="F:RNA binding"/>
    <property type="evidence" value="ECO:0007669"/>
    <property type="project" value="UniProtKB-KW"/>
</dbReference>
<evidence type="ECO:0000256" key="4">
    <source>
        <dbReference type="ARBA" id="ARBA00022844"/>
    </source>
</evidence>
<evidence type="ECO:0000313" key="10">
    <source>
        <dbReference type="Proteomes" id="UP000101661"/>
    </source>
</evidence>
<reference evidence="9 10" key="1">
    <citation type="journal article" date="2015" name="Viruses">
        <title>Genetic and Phylogenetic Characterization of Tataguine and Witwatersrand Viruses and Other Orthobunyaviruses of the Anopheles A, Capim, Guama, Koongol, Mapputta, Tete, and Turlock Serogroups.</title>
        <authorList>
            <person name="Shchetinin A.M."/>
            <person name="Lvov D.K."/>
            <person name="Deriabin P.G."/>
            <person name="Botikov A.G."/>
            <person name="Gitelman A.K."/>
            <person name="Kuhn J.H."/>
            <person name="Alkhovsky S.V."/>
        </authorList>
    </citation>
    <scope>NUCLEOTIDE SEQUENCE [LARGE SCALE GENOMIC DNA]</scope>
    <source>
        <strain evidence="9">MRM31</strain>
    </source>
</reference>
<name>A0A0R7FN16_9VIRU</name>
<organism evidence="9 10">
    <name type="scientific">Koongol virus</name>
    <dbReference type="NCBI Taxonomy" id="35314"/>
    <lineage>
        <taxon>Viruses</taxon>
        <taxon>Riboviria</taxon>
        <taxon>Orthornavirae</taxon>
        <taxon>Negarnaviricota</taxon>
        <taxon>Polyploviricotina</taxon>
        <taxon>Bunyaviricetes</taxon>
        <taxon>Elliovirales</taxon>
        <taxon>Peribunyaviridae</taxon>
        <taxon>Orthobunyavirus</taxon>
        <taxon>Orthobunyavirus koongoli</taxon>
    </lineage>
</organism>
<evidence type="ECO:0000256" key="2">
    <source>
        <dbReference type="ARBA" id="ARBA00006516"/>
    </source>
</evidence>
<evidence type="ECO:0000256" key="7">
    <source>
        <dbReference type="ARBA" id="ARBA00023274"/>
    </source>
</evidence>
<evidence type="ECO:0000313" key="9">
    <source>
        <dbReference type="EMBL" id="AKO90191.1"/>
    </source>
</evidence>
<evidence type="ECO:0000256" key="1">
    <source>
        <dbReference type="ARBA" id="ARBA00004328"/>
    </source>
</evidence>
<evidence type="ECO:0000256" key="6">
    <source>
        <dbReference type="ARBA" id="ARBA00023086"/>
    </source>
</evidence>
<dbReference type="InterPro" id="IPR001784">
    <property type="entry name" value="Bunya_nucleocap"/>
</dbReference>
<dbReference type="GeneID" id="37619052"/>
<sequence>MADADLVYDGGEIVTSSTYDPRIQYEKFVAKYKEHLTINNAKIFFIKAAKAKSEMAKKKKSRMRIVFGTLDVELVNNHNPSEVQVRVEDEDLTLHRLSGYLALWILNQYKQTAAIREAIITIIINPISAKMGITWAQGAELYLSTLPGTEMFLSDFKLYPLAFTLVRIKRGEIPEVMAKKALRQQYEGKPSSRWMVEDAPMIKAVIEKVEAIKPAYSGLAATMAKFLQEMGIKR</sequence>
<dbReference type="Pfam" id="PF00952">
    <property type="entry name" value="Bunya_nucleocap"/>
    <property type="match status" value="1"/>
</dbReference>
<dbReference type="OrthoDB" id="8295at10239"/>
<dbReference type="GO" id="GO:1990904">
    <property type="term" value="C:ribonucleoprotein complex"/>
    <property type="evidence" value="ECO:0007669"/>
    <property type="project" value="UniProtKB-KW"/>
</dbReference>
<dbReference type="InterPro" id="IPR043011">
    <property type="entry name" value="Bunya_nucleocap_C"/>
</dbReference>
<dbReference type="KEGG" id="vg:37619052"/>
<dbReference type="Gene3D" id="1.10.472.180">
    <property type="entry name" value="Bunyavirus nucleocapsid (N) protein, C-terminal domain"/>
    <property type="match status" value="1"/>
</dbReference>
<dbReference type="Gene3D" id="1.20.142.20">
    <property type="match status" value="1"/>
</dbReference>
<dbReference type="RefSeq" id="YP_009507887.1">
    <property type="nucleotide sequence ID" value="NC_038743.1"/>
</dbReference>
<dbReference type="InterPro" id="IPR043012">
    <property type="entry name" value="Bunya_nucleocap_N"/>
</dbReference>
<comment type="subcellular location">
    <subcellularLocation>
        <location evidence="1">Virion</location>
    </subcellularLocation>
</comment>
<dbReference type="EMBL" id="KP792667">
    <property type="protein sequence ID" value="AKO90191.1"/>
    <property type="molecule type" value="Viral_cRNA"/>
</dbReference>
<comment type="similarity">
    <text evidence="2">Belongs to the orthobunyavirus nucleocapsid protein family.</text>
</comment>
<dbReference type="Proteomes" id="UP000101661">
    <property type="component" value="Genome"/>
</dbReference>
<accession>A0A0R7FN16</accession>
<dbReference type="GO" id="GO:0019013">
    <property type="term" value="C:viral nucleocapsid"/>
    <property type="evidence" value="ECO:0007669"/>
    <property type="project" value="UniProtKB-KW"/>
</dbReference>
<protein>
    <recommendedName>
        <fullName evidence="3">Nucleoprotein</fullName>
    </recommendedName>
    <alternativeName>
        <fullName evidence="8">Nucleocapsid protein</fullName>
    </alternativeName>
</protein>
<evidence type="ECO:0000256" key="5">
    <source>
        <dbReference type="ARBA" id="ARBA00022884"/>
    </source>
</evidence>
<evidence type="ECO:0000256" key="8">
    <source>
        <dbReference type="ARBA" id="ARBA00033344"/>
    </source>
</evidence>
<proteinExistence type="inferred from homology"/>
<keyword evidence="6 9" id="KW-0543">Viral nucleoprotein</keyword>